<evidence type="ECO:0000256" key="13">
    <source>
        <dbReference type="ARBA" id="ARBA00045875"/>
    </source>
</evidence>
<keyword evidence="8" id="KW-0010">Activator</keyword>
<protein>
    <recommendedName>
        <fullName evidence="11">Transcription factor IIIB 50 kDa subunit</fullName>
    </recommendedName>
    <alternativeName>
        <fullName evidence="12">B-related factor 2</fullName>
    </alternativeName>
</protein>
<dbReference type="GO" id="GO:0005634">
    <property type="term" value="C:nucleus"/>
    <property type="evidence" value="ECO:0007669"/>
    <property type="project" value="UniProtKB-SubCell"/>
</dbReference>
<evidence type="ECO:0000256" key="9">
    <source>
        <dbReference type="ARBA" id="ARBA00023163"/>
    </source>
</evidence>
<evidence type="ECO:0000256" key="7">
    <source>
        <dbReference type="ARBA" id="ARBA00023015"/>
    </source>
</evidence>
<comment type="function">
    <text evidence="13">General activator of RNA polymerase III transcription. Factor exclusively required for RNA polymerase III transcription of genes with promoter elements upstream of the initiation sites. Contributes to the regulation of gene expression; functions as activator in the absence of oxidative stress. Down-regulates expression of target genes in response to oxidative stress. Overexpression protects cells against apoptosis in response to oxidative stress.</text>
</comment>
<keyword evidence="6" id="KW-0862">Zinc</keyword>
<dbReference type="OrthoDB" id="2121711at2759"/>
<evidence type="ECO:0000256" key="11">
    <source>
        <dbReference type="ARBA" id="ARBA00039848"/>
    </source>
</evidence>
<dbReference type="Gene3D" id="2.20.25.10">
    <property type="match status" value="1"/>
</dbReference>
<dbReference type="GO" id="GO:0008270">
    <property type="term" value="F:zinc ion binding"/>
    <property type="evidence" value="ECO:0007669"/>
    <property type="project" value="UniProtKB-KW"/>
</dbReference>
<dbReference type="AlphaFoldDB" id="A0A9Q1ARC5"/>
<dbReference type="FunFam" id="2.20.25.10:FF:000014">
    <property type="entry name" value="Transcription factor IIIB 50 kDa subunit"/>
    <property type="match status" value="1"/>
</dbReference>
<evidence type="ECO:0000256" key="12">
    <source>
        <dbReference type="ARBA" id="ARBA00042630"/>
    </source>
</evidence>
<dbReference type="InterPro" id="IPR054078">
    <property type="entry name" value="BRF2-like_C"/>
</dbReference>
<proteinExistence type="inferred from homology"/>
<dbReference type="EMBL" id="JAPFRF010000022">
    <property type="protein sequence ID" value="KAJ7305133.1"/>
    <property type="molecule type" value="Genomic_DNA"/>
</dbReference>
<evidence type="ECO:0000256" key="2">
    <source>
        <dbReference type="ARBA" id="ARBA00010857"/>
    </source>
</evidence>
<evidence type="ECO:0000256" key="14">
    <source>
        <dbReference type="PROSITE-ProRule" id="PRU00469"/>
    </source>
</evidence>
<keyword evidence="9" id="KW-0804">Transcription</keyword>
<dbReference type="Proteomes" id="UP001142489">
    <property type="component" value="Unassembled WGS sequence"/>
</dbReference>
<keyword evidence="4" id="KW-0677">Repeat</keyword>
<dbReference type="GO" id="GO:0097550">
    <property type="term" value="C:transcription preinitiation complex"/>
    <property type="evidence" value="ECO:0007669"/>
    <property type="project" value="TreeGrafter"/>
</dbReference>
<evidence type="ECO:0000256" key="15">
    <source>
        <dbReference type="SAM" id="MobiDB-lite"/>
    </source>
</evidence>
<dbReference type="PANTHER" id="PTHR11618">
    <property type="entry name" value="TRANSCRIPTION INITIATION FACTOR IIB-RELATED"/>
    <property type="match status" value="1"/>
</dbReference>
<evidence type="ECO:0000256" key="8">
    <source>
        <dbReference type="ARBA" id="ARBA00023159"/>
    </source>
</evidence>
<evidence type="ECO:0000313" key="18">
    <source>
        <dbReference type="Proteomes" id="UP001142489"/>
    </source>
</evidence>
<keyword evidence="18" id="KW-1185">Reference proteome</keyword>
<dbReference type="PROSITE" id="PS51134">
    <property type="entry name" value="ZF_TFIIB"/>
    <property type="match status" value="1"/>
</dbReference>
<comment type="caution">
    <text evidence="17">The sequence shown here is derived from an EMBL/GenBank/DDBJ whole genome shotgun (WGS) entry which is preliminary data.</text>
</comment>
<keyword evidence="5 14" id="KW-0863">Zinc-finger</keyword>
<feature type="compositionally biased region" description="Acidic residues" evidence="15">
    <location>
        <begin position="411"/>
        <end position="421"/>
    </location>
</feature>
<dbReference type="FunFam" id="1.10.472.10:FF:000046">
    <property type="entry name" value="Transcription factor IIIB 50 kDa subunit"/>
    <property type="match status" value="1"/>
</dbReference>
<evidence type="ECO:0000256" key="4">
    <source>
        <dbReference type="ARBA" id="ARBA00022737"/>
    </source>
</evidence>
<feature type="domain" description="TFIIB-type" evidence="16">
    <location>
        <begin position="3"/>
        <end position="36"/>
    </location>
</feature>
<accession>A0A9Q1ARC5</accession>
<dbReference type="PANTHER" id="PTHR11618:SF5">
    <property type="entry name" value="TRANSCRIPTION FACTOR IIIB 50 KDA SUBUNIT"/>
    <property type="match status" value="1"/>
</dbReference>
<dbReference type="CDD" id="cd20555">
    <property type="entry name" value="CYCLIN_BRF2"/>
    <property type="match status" value="1"/>
</dbReference>
<gene>
    <name evidence="17" type="ORF">JRQ81_011008</name>
</gene>
<dbReference type="InterPro" id="IPR036915">
    <property type="entry name" value="Cyclin-like_sf"/>
</dbReference>
<feature type="region of interest" description="Disordered" evidence="15">
    <location>
        <begin position="393"/>
        <end position="421"/>
    </location>
</feature>
<dbReference type="SUPFAM" id="SSF57783">
    <property type="entry name" value="Zinc beta-ribbon"/>
    <property type="match status" value="1"/>
</dbReference>
<name>A0A9Q1ARC5_9SAUR</name>
<dbReference type="InterPro" id="IPR013137">
    <property type="entry name" value="Znf_TFIIB"/>
</dbReference>
<evidence type="ECO:0000256" key="1">
    <source>
        <dbReference type="ARBA" id="ARBA00004123"/>
    </source>
</evidence>
<dbReference type="InterPro" id="IPR000812">
    <property type="entry name" value="TFIIB"/>
</dbReference>
<comment type="similarity">
    <text evidence="2">Belongs to the TFIIB family.</text>
</comment>
<dbReference type="SUPFAM" id="SSF47954">
    <property type="entry name" value="Cyclin-like"/>
    <property type="match status" value="2"/>
</dbReference>
<dbReference type="GO" id="GO:0017025">
    <property type="term" value="F:TBP-class protein binding"/>
    <property type="evidence" value="ECO:0007669"/>
    <property type="project" value="TreeGrafter"/>
</dbReference>
<evidence type="ECO:0000256" key="5">
    <source>
        <dbReference type="ARBA" id="ARBA00022771"/>
    </source>
</evidence>
<evidence type="ECO:0000256" key="10">
    <source>
        <dbReference type="ARBA" id="ARBA00023242"/>
    </source>
</evidence>
<organism evidence="17 18">
    <name type="scientific">Phrynocephalus forsythii</name>
    <dbReference type="NCBI Taxonomy" id="171643"/>
    <lineage>
        <taxon>Eukaryota</taxon>
        <taxon>Metazoa</taxon>
        <taxon>Chordata</taxon>
        <taxon>Craniata</taxon>
        <taxon>Vertebrata</taxon>
        <taxon>Euteleostomi</taxon>
        <taxon>Lepidosauria</taxon>
        <taxon>Squamata</taxon>
        <taxon>Bifurcata</taxon>
        <taxon>Unidentata</taxon>
        <taxon>Episquamata</taxon>
        <taxon>Toxicofera</taxon>
        <taxon>Iguania</taxon>
        <taxon>Acrodonta</taxon>
        <taxon>Agamidae</taxon>
        <taxon>Agaminae</taxon>
        <taxon>Phrynocephalus</taxon>
    </lineage>
</organism>
<dbReference type="Gene3D" id="1.10.472.10">
    <property type="entry name" value="Cyclin-like"/>
    <property type="match status" value="2"/>
</dbReference>
<dbReference type="Pfam" id="PF21886">
    <property type="entry name" value="BRF2-like_C_cyclin_rpt"/>
    <property type="match status" value="1"/>
</dbReference>
<evidence type="ECO:0000256" key="3">
    <source>
        <dbReference type="ARBA" id="ARBA00022723"/>
    </source>
</evidence>
<keyword evidence="10" id="KW-0539">Nucleus</keyword>
<evidence type="ECO:0000313" key="17">
    <source>
        <dbReference type="EMBL" id="KAJ7305133.1"/>
    </source>
</evidence>
<comment type="subcellular location">
    <subcellularLocation>
        <location evidence="1">Nucleus</location>
    </subcellularLocation>
</comment>
<evidence type="ECO:0000259" key="16">
    <source>
        <dbReference type="PROSITE" id="PS51134"/>
    </source>
</evidence>
<keyword evidence="7" id="KW-0805">Transcription regulation</keyword>
<dbReference type="GO" id="GO:0070897">
    <property type="term" value="P:transcription preinitiation complex assembly"/>
    <property type="evidence" value="ECO:0007669"/>
    <property type="project" value="InterPro"/>
</dbReference>
<keyword evidence="3" id="KW-0479">Metal-binding</keyword>
<sequence>MSSQKKCPDCGSLEIVEDSHYTQNQVVCADCGFILTEGLFTTTIADEEQMQDVMYSLSTGQKAQQSRCLKRGVNRVQDLCKILVLPSLFEETAVSYYQRAIKRPCFGRISLARKEIIVGCCVFVTCRQHNWPVTMGTISLLLYADKELFARTYLRFLKELEIDVPALSLASLVRTCVSRQLQMATATTVVRSEVSKRFSARAEELSFKLCQKPPSVPAQFAEEKEQLVAQTVEMVELASRTWLVTGRHPVPMVMAAAYLAWQSLRPTDRLSCTLPRFCQLAGTDLPQPAKQRLKELRDVLLKMSSQLAWLRVLKLNRKTVAKHLGDLLRHRHFLLRAAFREVESTEGCGATNSAPEGQESLEQSGVVLAEASRAGDTLLHRGRKRAPLLPPCILNPAKKLRNPDPSPEDSAAAEDEPISDSEIEQYIRLPEEEELFSKAQACLRQSSRERF</sequence>
<evidence type="ECO:0000256" key="6">
    <source>
        <dbReference type="ARBA" id="ARBA00022833"/>
    </source>
</evidence>
<reference evidence="17" key="1">
    <citation type="journal article" date="2023" name="DNA Res.">
        <title>Chromosome-level genome assembly of Phrynocephalus forsythii using third-generation DNA sequencing and Hi-C analysis.</title>
        <authorList>
            <person name="Qi Y."/>
            <person name="Zhao W."/>
            <person name="Zhao Y."/>
            <person name="Niu C."/>
            <person name="Cao S."/>
            <person name="Zhang Y."/>
        </authorList>
    </citation>
    <scope>NUCLEOTIDE SEQUENCE</scope>
    <source>
        <tissue evidence="17">Muscle</tissue>
    </source>
</reference>